<keyword evidence="3" id="KW-1185">Reference proteome</keyword>
<comment type="caution">
    <text evidence="2">The sequence shown here is derived from an EMBL/GenBank/DDBJ whole genome shotgun (WGS) entry which is preliminary data.</text>
</comment>
<feature type="transmembrane region" description="Helical" evidence="1">
    <location>
        <begin position="101"/>
        <end position="122"/>
    </location>
</feature>
<evidence type="ECO:0000256" key="1">
    <source>
        <dbReference type="SAM" id="Phobius"/>
    </source>
</evidence>
<evidence type="ECO:0000313" key="2">
    <source>
        <dbReference type="EMBL" id="MBB5176276.1"/>
    </source>
</evidence>
<dbReference type="Pfam" id="PF13413">
    <property type="entry name" value="HTH_25"/>
    <property type="match status" value="1"/>
</dbReference>
<dbReference type="CDD" id="cd00093">
    <property type="entry name" value="HTH_XRE"/>
    <property type="match status" value="1"/>
</dbReference>
<organism evidence="2 3">
    <name type="scientific">Nosocomiicoccus ampullae</name>
    <dbReference type="NCBI Taxonomy" id="489910"/>
    <lineage>
        <taxon>Bacteria</taxon>
        <taxon>Bacillati</taxon>
        <taxon>Bacillota</taxon>
        <taxon>Bacilli</taxon>
        <taxon>Bacillales</taxon>
        <taxon>Staphylococcaceae</taxon>
        <taxon>Nosocomiicoccus</taxon>
    </lineage>
</organism>
<protein>
    <submittedName>
        <fullName evidence="2">Cytoskeletal protein RodZ</fullName>
    </submittedName>
</protein>
<dbReference type="SUPFAM" id="SSF47413">
    <property type="entry name" value="lambda repressor-like DNA-binding domains"/>
    <property type="match status" value="1"/>
</dbReference>
<dbReference type="InterPro" id="IPR050400">
    <property type="entry name" value="Bact_Cytoskel_RodZ"/>
</dbReference>
<keyword evidence="1" id="KW-0812">Transmembrane</keyword>
<sequence length="249" mass="29129">MRLGPYLRNIREQKGITLREMEERSLIRRDIIQIIESGRFEELPDNSHTKHLVRTYCDALQIDSDEIINRYGDEIPSKEKVYKERKENKVNKDLQYLKKTIYAFLTIVAILFIIWLVLLQIGSQGDYFRESKIYDQVETDTSHNEETFSIKLNKVEDKTAHYDVKTADDIKITLKGDGTLVNITDDEDHTYANEAVEDDTFLIDNDASQVFVAIEDNSKLSVFVNDVKLEEDEVQKEGTLFYQFNIERD</sequence>
<reference evidence="2 3" key="1">
    <citation type="submission" date="2020-08" db="EMBL/GenBank/DDBJ databases">
        <title>Genomic Encyclopedia of Type Strains, Phase IV (KMG-IV): sequencing the most valuable type-strain genomes for metagenomic binning, comparative biology and taxonomic classification.</title>
        <authorList>
            <person name="Goeker M."/>
        </authorList>
    </citation>
    <scope>NUCLEOTIDE SEQUENCE [LARGE SCALE GENOMIC DNA]</scope>
    <source>
        <strain evidence="2 3">DSM 19163</strain>
    </source>
</reference>
<dbReference type="GO" id="GO:0003677">
    <property type="term" value="F:DNA binding"/>
    <property type="evidence" value="ECO:0007669"/>
    <property type="project" value="InterPro"/>
</dbReference>
<dbReference type="EMBL" id="JACHHF010000006">
    <property type="protein sequence ID" value="MBB5176276.1"/>
    <property type="molecule type" value="Genomic_DNA"/>
</dbReference>
<accession>A0A9Q2HFU8</accession>
<dbReference type="RefSeq" id="WP_183674462.1">
    <property type="nucleotide sequence ID" value="NZ_CBCRYX010000005.1"/>
</dbReference>
<dbReference type="Gene3D" id="1.10.260.40">
    <property type="entry name" value="lambda repressor-like DNA-binding domains"/>
    <property type="match status" value="1"/>
</dbReference>
<name>A0A9Q2HFU8_9STAP</name>
<keyword evidence="1" id="KW-1133">Transmembrane helix</keyword>
<dbReference type="Proteomes" id="UP000579136">
    <property type="component" value="Unassembled WGS sequence"/>
</dbReference>
<proteinExistence type="predicted"/>
<dbReference type="InterPro" id="IPR001387">
    <property type="entry name" value="Cro/C1-type_HTH"/>
</dbReference>
<dbReference type="PANTHER" id="PTHR34475:SF1">
    <property type="entry name" value="CYTOSKELETON PROTEIN RODZ"/>
    <property type="match status" value="1"/>
</dbReference>
<dbReference type="InterPro" id="IPR010982">
    <property type="entry name" value="Lambda_DNA-bd_dom_sf"/>
</dbReference>
<keyword evidence="1" id="KW-0472">Membrane</keyword>
<dbReference type="AlphaFoldDB" id="A0A9Q2HFU8"/>
<gene>
    <name evidence="2" type="ORF">HNQ45_001163</name>
</gene>
<evidence type="ECO:0000313" key="3">
    <source>
        <dbReference type="Proteomes" id="UP000579136"/>
    </source>
</evidence>
<dbReference type="PANTHER" id="PTHR34475">
    <property type="match status" value="1"/>
</dbReference>